<reference evidence="1 2" key="1">
    <citation type="journal article" date="2022" name="Mar. Drugs">
        <title>Bioassay-Guided Fractionation Leads to the Detection of Cholic Acid Generated by the Rare Thalassomonas sp.</title>
        <authorList>
            <person name="Pheiffer F."/>
            <person name="Schneider Y.K."/>
            <person name="Hansen E.H."/>
            <person name="Andersen J.H."/>
            <person name="Isaksson J."/>
            <person name="Busche T."/>
            <person name="R C."/>
            <person name="Kalinowski J."/>
            <person name="Zyl L.V."/>
            <person name="Trindade M."/>
        </authorList>
    </citation>
    <scope>NUCLEOTIDE SEQUENCE [LARGE SCALE GENOMIC DNA]</scope>
    <source>
        <strain evidence="1 2">A5K-61T</strain>
    </source>
</reference>
<name>A0ABY7VB43_9GAMM</name>
<dbReference type="EMBL" id="CP059693">
    <property type="protein sequence ID" value="WDE10850.1"/>
    <property type="molecule type" value="Genomic_DNA"/>
</dbReference>
<dbReference type="RefSeq" id="WP_274050914.1">
    <property type="nucleotide sequence ID" value="NZ_CP059693.1"/>
</dbReference>
<proteinExistence type="predicted"/>
<dbReference type="PROSITE" id="PS51257">
    <property type="entry name" value="PROKAR_LIPOPROTEIN"/>
    <property type="match status" value="1"/>
</dbReference>
<protein>
    <submittedName>
        <fullName evidence="1">Uncharacterized protein</fullName>
    </submittedName>
</protein>
<organism evidence="1 2">
    <name type="scientific">Thalassomonas haliotis</name>
    <dbReference type="NCBI Taxonomy" id="485448"/>
    <lineage>
        <taxon>Bacteria</taxon>
        <taxon>Pseudomonadati</taxon>
        <taxon>Pseudomonadota</taxon>
        <taxon>Gammaproteobacteria</taxon>
        <taxon>Alteromonadales</taxon>
        <taxon>Colwelliaceae</taxon>
        <taxon>Thalassomonas</taxon>
    </lineage>
</organism>
<gene>
    <name evidence="1" type="ORF">H3N35_21780</name>
</gene>
<dbReference type="Proteomes" id="UP001215231">
    <property type="component" value="Chromosome"/>
</dbReference>
<evidence type="ECO:0000313" key="2">
    <source>
        <dbReference type="Proteomes" id="UP001215231"/>
    </source>
</evidence>
<accession>A0ABY7VB43</accession>
<evidence type="ECO:0000313" key="1">
    <source>
        <dbReference type="EMBL" id="WDE10850.1"/>
    </source>
</evidence>
<sequence>MNKPHYRNKALWLLLAITFLLSGCALQLLSDFDEKSLGGMERIGQKVNRFYLGLSYQAKDERLYKASHNLYVNIEADLEALKSRQMIRPVNELTLKQVEIALKLWREDRLHHKAADTLSDFLIKRRKSQYQRLFLAMIKGEEAKQKVTAGGKKI</sequence>
<keyword evidence="2" id="KW-1185">Reference proteome</keyword>